<dbReference type="Pfam" id="PF19054">
    <property type="entry name" value="DUF5753"/>
    <property type="match status" value="1"/>
</dbReference>
<protein>
    <submittedName>
        <fullName evidence="2">Transcriptional regulator with XRE-family HTH domain</fullName>
    </submittedName>
</protein>
<dbReference type="CDD" id="cd00093">
    <property type="entry name" value="HTH_XRE"/>
    <property type="match status" value="1"/>
</dbReference>
<dbReference type="SUPFAM" id="SSF47413">
    <property type="entry name" value="lambda repressor-like DNA-binding domains"/>
    <property type="match status" value="1"/>
</dbReference>
<dbReference type="AlphaFoldDB" id="A0A7W9PKU9"/>
<dbReference type="Gene3D" id="1.10.260.40">
    <property type="entry name" value="lambda repressor-like DNA-binding domains"/>
    <property type="match status" value="1"/>
</dbReference>
<feature type="domain" description="HTH cro/C1-type" evidence="1">
    <location>
        <begin position="15"/>
        <end position="70"/>
    </location>
</feature>
<dbReference type="Proteomes" id="UP000540412">
    <property type="component" value="Unassembled WGS sequence"/>
</dbReference>
<dbReference type="EMBL" id="JACHIT010000002">
    <property type="protein sequence ID" value="MBB5918071.1"/>
    <property type="molecule type" value="Genomic_DNA"/>
</dbReference>
<dbReference type="PROSITE" id="PS50943">
    <property type="entry name" value="HTH_CROC1"/>
    <property type="match status" value="1"/>
</dbReference>
<dbReference type="InterPro" id="IPR010982">
    <property type="entry name" value="Lambda_DNA-bd_dom_sf"/>
</dbReference>
<name>A0A7W9PKU9_9NOCA</name>
<dbReference type="InterPro" id="IPR043917">
    <property type="entry name" value="DUF5753"/>
</dbReference>
<reference evidence="2 3" key="1">
    <citation type="submission" date="2020-08" db="EMBL/GenBank/DDBJ databases">
        <title>Sequencing the genomes of 1000 actinobacteria strains.</title>
        <authorList>
            <person name="Klenk H.-P."/>
        </authorList>
    </citation>
    <scope>NUCLEOTIDE SEQUENCE [LARGE SCALE GENOMIC DNA]</scope>
    <source>
        <strain evidence="2 3">DSM 43582</strain>
    </source>
</reference>
<keyword evidence="3" id="KW-1185">Reference proteome</keyword>
<organism evidence="2 3">
    <name type="scientific">Nocardia transvalensis</name>
    <dbReference type="NCBI Taxonomy" id="37333"/>
    <lineage>
        <taxon>Bacteria</taxon>
        <taxon>Bacillati</taxon>
        <taxon>Actinomycetota</taxon>
        <taxon>Actinomycetes</taxon>
        <taxon>Mycobacteriales</taxon>
        <taxon>Nocardiaceae</taxon>
        <taxon>Nocardia</taxon>
    </lineage>
</organism>
<dbReference type="Pfam" id="PF13560">
    <property type="entry name" value="HTH_31"/>
    <property type="match status" value="1"/>
</dbReference>
<dbReference type="InterPro" id="IPR001387">
    <property type="entry name" value="Cro/C1-type_HTH"/>
</dbReference>
<accession>A0A7W9PKU9</accession>
<dbReference type="GO" id="GO:0003677">
    <property type="term" value="F:DNA binding"/>
    <property type="evidence" value="ECO:0007669"/>
    <property type="project" value="InterPro"/>
</dbReference>
<proteinExistence type="predicted"/>
<evidence type="ECO:0000313" key="3">
    <source>
        <dbReference type="Proteomes" id="UP000540412"/>
    </source>
</evidence>
<sequence>MGDSSITRRQLGRMLREAREAIGLTLDSASRLLDWSKSTLQRYEKGQNQKIRDRDLDAMIDIYRIDPDHAEALRGLAKQAAEKSWWHEFGDLIPANFSVFMGLESAAERLTTYQPDLVPGLLQTASYARVLARLASPGDTDEECERRIEMKMRRQHLITRRIKPTQLTVILGETVLHRVIGSGSIMTAQLKHLADIGTRPNVSVRILPFASGMPTGELIGTFVILEFPEDSRGEPIEPTIVYAENYTGDMYSEKMGVVRRYSEGYERIQRVALDEVCSRTLLRKVAREYQRER</sequence>
<evidence type="ECO:0000313" key="2">
    <source>
        <dbReference type="EMBL" id="MBB5918071.1"/>
    </source>
</evidence>
<gene>
    <name evidence="2" type="ORF">BJY24_006983</name>
</gene>
<evidence type="ECO:0000259" key="1">
    <source>
        <dbReference type="PROSITE" id="PS50943"/>
    </source>
</evidence>
<comment type="caution">
    <text evidence="2">The sequence shown here is derived from an EMBL/GenBank/DDBJ whole genome shotgun (WGS) entry which is preliminary data.</text>
</comment>
<dbReference type="SMART" id="SM00530">
    <property type="entry name" value="HTH_XRE"/>
    <property type="match status" value="1"/>
</dbReference>
<dbReference type="RefSeq" id="WP_040747559.1">
    <property type="nucleotide sequence ID" value="NZ_JACHIT010000002.1"/>
</dbReference>